<dbReference type="EMBL" id="OX596093">
    <property type="protein sequence ID" value="CAN0567981.1"/>
    <property type="molecule type" value="Genomic_DNA"/>
</dbReference>
<proteinExistence type="predicted"/>
<gene>
    <name evidence="1" type="ORF">MRATA1EN22A_LOCUS27731</name>
</gene>
<feature type="non-terminal residue" evidence="1">
    <location>
        <position position="68"/>
    </location>
</feature>
<name>A0AC60A7C8_RANTA</name>
<reference evidence="1" key="2">
    <citation type="submission" date="2025-03" db="EMBL/GenBank/DDBJ databases">
        <authorList>
            <consortium name="ELIXIR-Norway"/>
            <consortium name="Elixir Norway"/>
        </authorList>
    </citation>
    <scope>NUCLEOTIDE SEQUENCE</scope>
</reference>
<protein>
    <submittedName>
        <fullName evidence="1">Uncharacterized protein</fullName>
    </submittedName>
</protein>
<evidence type="ECO:0000313" key="2">
    <source>
        <dbReference type="Proteomes" id="UP001162501"/>
    </source>
</evidence>
<reference evidence="1" key="1">
    <citation type="submission" date="2023-05" db="EMBL/GenBank/DDBJ databases">
        <authorList>
            <consortium name="ELIXIR-Norway"/>
        </authorList>
    </citation>
    <scope>NUCLEOTIDE SEQUENCE</scope>
</reference>
<evidence type="ECO:0000313" key="1">
    <source>
        <dbReference type="EMBL" id="CAN0567981.1"/>
    </source>
</evidence>
<organism evidence="1 2">
    <name type="scientific">Rangifer tarandus platyrhynchus</name>
    <name type="common">Svalbard reindeer</name>
    <dbReference type="NCBI Taxonomy" id="3082113"/>
    <lineage>
        <taxon>Eukaryota</taxon>
        <taxon>Metazoa</taxon>
        <taxon>Chordata</taxon>
        <taxon>Craniata</taxon>
        <taxon>Vertebrata</taxon>
        <taxon>Euteleostomi</taxon>
        <taxon>Mammalia</taxon>
        <taxon>Eutheria</taxon>
        <taxon>Laurasiatheria</taxon>
        <taxon>Artiodactyla</taxon>
        <taxon>Ruminantia</taxon>
        <taxon>Pecora</taxon>
        <taxon>Cervidae</taxon>
        <taxon>Odocoileinae</taxon>
        <taxon>Rangifer</taxon>
    </lineage>
</organism>
<feature type="non-terminal residue" evidence="1">
    <location>
        <position position="1"/>
    </location>
</feature>
<dbReference type="Proteomes" id="UP001162501">
    <property type="component" value="Chromosome 9"/>
</dbReference>
<accession>A0AC60A7C8</accession>
<sequence length="68" mass="7519">PPPLPSGSSRSTELSSLCYTAGIYRHLGYFHVLGIVNSAAVKLEYMHLSELWFGRKPFPFSSVQSLSC</sequence>